<gene>
    <name evidence="2" type="ORF">GPUH_LOCUS18536</name>
</gene>
<accession>A0A183EC45</accession>
<organism evidence="4">
    <name type="scientific">Gongylonema pulchrum</name>
    <dbReference type="NCBI Taxonomy" id="637853"/>
    <lineage>
        <taxon>Eukaryota</taxon>
        <taxon>Metazoa</taxon>
        <taxon>Ecdysozoa</taxon>
        <taxon>Nematoda</taxon>
        <taxon>Chromadorea</taxon>
        <taxon>Rhabditida</taxon>
        <taxon>Spirurina</taxon>
        <taxon>Spiruromorpha</taxon>
        <taxon>Spiruroidea</taxon>
        <taxon>Gongylonematidae</taxon>
        <taxon>Gongylonema</taxon>
    </lineage>
</organism>
<keyword evidence="3" id="KW-1185">Reference proteome</keyword>
<evidence type="ECO:0000313" key="2">
    <source>
        <dbReference type="EMBL" id="VDN31948.1"/>
    </source>
</evidence>
<evidence type="ECO:0000256" key="1">
    <source>
        <dbReference type="SAM" id="MobiDB-lite"/>
    </source>
</evidence>
<evidence type="ECO:0000313" key="3">
    <source>
        <dbReference type="Proteomes" id="UP000271098"/>
    </source>
</evidence>
<dbReference type="EMBL" id="UYRT01086932">
    <property type="protein sequence ID" value="VDN31948.1"/>
    <property type="molecule type" value="Genomic_DNA"/>
</dbReference>
<dbReference type="AlphaFoldDB" id="A0A183EC45"/>
<feature type="compositionally biased region" description="Basic and acidic residues" evidence="1">
    <location>
        <begin position="137"/>
        <end position="151"/>
    </location>
</feature>
<sequence>MAPTVLLRYGMPKKRRHFSPVPEEIPPELPPIHAMSTTEFLLHITSTTANGEILPESASNPHTFEGQSSSAMVDEGTRRSPPAQKRMATEGSSEASALSEAGQPCAWTLAGPAGDEDVIVLSDSDDEEEAGRATENNVERREFEPGDDGRIRCTKCSFSSKKSFDMIKHVVEVHRRSDASDKEK</sequence>
<proteinExistence type="predicted"/>
<name>A0A183EC45_9BILA</name>
<dbReference type="WBParaSite" id="GPUH_0001856101-mRNA-1">
    <property type="protein sequence ID" value="GPUH_0001856101-mRNA-1"/>
    <property type="gene ID" value="GPUH_0001856101"/>
</dbReference>
<feature type="compositionally biased region" description="Low complexity" evidence="1">
    <location>
        <begin position="89"/>
        <end position="101"/>
    </location>
</feature>
<feature type="compositionally biased region" description="Polar residues" evidence="1">
    <location>
        <begin position="57"/>
        <end position="71"/>
    </location>
</feature>
<evidence type="ECO:0000313" key="4">
    <source>
        <dbReference type="WBParaSite" id="GPUH_0001856101-mRNA-1"/>
    </source>
</evidence>
<reference evidence="4" key="1">
    <citation type="submission" date="2016-06" db="UniProtKB">
        <authorList>
            <consortium name="WormBaseParasite"/>
        </authorList>
    </citation>
    <scope>IDENTIFICATION</scope>
</reference>
<protein>
    <submittedName>
        <fullName evidence="4">C2H2-type domain-containing protein</fullName>
    </submittedName>
</protein>
<dbReference type="Proteomes" id="UP000271098">
    <property type="component" value="Unassembled WGS sequence"/>
</dbReference>
<reference evidence="2 3" key="2">
    <citation type="submission" date="2018-11" db="EMBL/GenBank/DDBJ databases">
        <authorList>
            <consortium name="Pathogen Informatics"/>
        </authorList>
    </citation>
    <scope>NUCLEOTIDE SEQUENCE [LARGE SCALE GENOMIC DNA]</scope>
</reference>
<feature type="compositionally biased region" description="Acidic residues" evidence="1">
    <location>
        <begin position="114"/>
        <end position="129"/>
    </location>
</feature>
<feature type="region of interest" description="Disordered" evidence="1">
    <location>
        <begin position="52"/>
        <end position="154"/>
    </location>
</feature>